<comment type="similarity">
    <text evidence="1 5">Belongs to the acetyltransferase family. RimI subfamily.</text>
</comment>
<proteinExistence type="inferred from homology"/>
<protein>
    <recommendedName>
        <fullName evidence="5">[Ribosomal protein bS18]-alanine N-acetyltransferase</fullName>
        <ecNumber evidence="5">2.3.1.266</ecNumber>
    </recommendedName>
</protein>
<reference evidence="7 10" key="2">
    <citation type="submission" date="2017-01" db="EMBL/GenBank/DDBJ databases">
        <authorList>
            <person name="Wolfgang W.J."/>
            <person name="Cole J."/>
            <person name="Wroblewski D."/>
            <person name="Mcginnis J."/>
            <person name="Musser K.A."/>
        </authorList>
    </citation>
    <scope>NUCLEOTIDE SEQUENCE</scope>
    <source>
        <strain evidence="7">124861</strain>
        <strain evidence="8 10">93087</strain>
    </source>
</reference>
<evidence type="ECO:0000256" key="4">
    <source>
        <dbReference type="ARBA" id="ARBA00023315"/>
    </source>
</evidence>
<dbReference type="Proteomes" id="UP000193303">
    <property type="component" value="Unassembled WGS sequence"/>
</dbReference>
<evidence type="ECO:0000256" key="2">
    <source>
        <dbReference type="ARBA" id="ARBA00022490"/>
    </source>
</evidence>
<dbReference type="PANTHER" id="PTHR43420:SF44">
    <property type="entry name" value="ACETYLTRANSFERASE YPEA"/>
    <property type="match status" value="1"/>
</dbReference>
<comment type="subcellular location">
    <subcellularLocation>
        <location evidence="5">Cytoplasm</location>
    </subcellularLocation>
</comment>
<evidence type="ECO:0000259" key="6">
    <source>
        <dbReference type="PROSITE" id="PS51186"/>
    </source>
</evidence>
<accession>A0A1X3DL58</accession>
<keyword evidence="4" id="KW-0012">Acyltransferase</keyword>
<dbReference type="Gene3D" id="3.40.630.30">
    <property type="match status" value="1"/>
</dbReference>
<comment type="function">
    <text evidence="5">Acetylates the N-terminal alanine of ribosomal protein bS18.</text>
</comment>
<dbReference type="Proteomes" id="UP000193346">
    <property type="component" value="Unassembled WGS sequence"/>
</dbReference>
<reference evidence="9" key="1">
    <citation type="submission" date="2017-01" db="EMBL/GenBank/DDBJ databases">
        <authorList>
            <person name="Mah S.A."/>
            <person name="Swanson W.J."/>
            <person name="Moy G.W."/>
            <person name="Vacquier V.D."/>
        </authorList>
    </citation>
    <scope>NUCLEOTIDE SEQUENCE [LARGE SCALE GENOMIC DNA]</scope>
    <source>
        <strain evidence="9">124861</strain>
    </source>
</reference>
<dbReference type="SUPFAM" id="SSF55729">
    <property type="entry name" value="Acyl-CoA N-acyltransferases (Nat)"/>
    <property type="match status" value="1"/>
</dbReference>
<dbReference type="OrthoDB" id="9796919at2"/>
<keyword evidence="3" id="KW-0808">Transferase</keyword>
<evidence type="ECO:0000256" key="5">
    <source>
        <dbReference type="RuleBase" id="RU363094"/>
    </source>
</evidence>
<evidence type="ECO:0000313" key="9">
    <source>
        <dbReference type="Proteomes" id="UP000193303"/>
    </source>
</evidence>
<comment type="caution">
    <text evidence="7">The sequence shown here is derived from an EMBL/GenBank/DDBJ whole genome shotgun (WGS) entry which is preliminary data.</text>
</comment>
<dbReference type="AlphaFoldDB" id="A0A1X3DL58"/>
<evidence type="ECO:0000313" key="10">
    <source>
        <dbReference type="Proteomes" id="UP000193346"/>
    </source>
</evidence>
<comment type="catalytic activity">
    <reaction evidence="5">
        <text>N-terminal L-alanyl-[ribosomal protein bS18] + acetyl-CoA = N-terminal N(alpha)-acetyl-L-alanyl-[ribosomal protein bS18] + CoA + H(+)</text>
        <dbReference type="Rhea" id="RHEA:43756"/>
        <dbReference type="Rhea" id="RHEA-COMP:10676"/>
        <dbReference type="Rhea" id="RHEA-COMP:10677"/>
        <dbReference type="ChEBI" id="CHEBI:15378"/>
        <dbReference type="ChEBI" id="CHEBI:57287"/>
        <dbReference type="ChEBI" id="CHEBI:57288"/>
        <dbReference type="ChEBI" id="CHEBI:64718"/>
        <dbReference type="ChEBI" id="CHEBI:83683"/>
        <dbReference type="EC" id="2.3.1.266"/>
    </reaction>
</comment>
<dbReference type="InterPro" id="IPR000182">
    <property type="entry name" value="GNAT_dom"/>
</dbReference>
<feature type="domain" description="N-acetyltransferase" evidence="6">
    <location>
        <begin position="1"/>
        <end position="146"/>
    </location>
</feature>
<keyword evidence="2 5" id="KW-0963">Cytoplasm</keyword>
<dbReference type="Pfam" id="PF13673">
    <property type="entry name" value="Acetyltransf_10"/>
    <property type="match status" value="1"/>
</dbReference>
<dbReference type="STRING" id="1931275.BV914_03005"/>
<dbReference type="CDD" id="cd04301">
    <property type="entry name" value="NAT_SF"/>
    <property type="match status" value="1"/>
</dbReference>
<dbReference type="EC" id="2.3.1.266" evidence="5"/>
<dbReference type="InterPro" id="IPR006464">
    <property type="entry name" value="AcTrfase_RimI/Ard1"/>
</dbReference>
<organism evidence="7 9">
    <name type="scientific">Neisseria dumasiana</name>
    <dbReference type="NCBI Taxonomy" id="1931275"/>
    <lineage>
        <taxon>Bacteria</taxon>
        <taxon>Pseudomonadati</taxon>
        <taxon>Pseudomonadota</taxon>
        <taxon>Betaproteobacteria</taxon>
        <taxon>Neisseriales</taxon>
        <taxon>Neisseriaceae</taxon>
        <taxon>Neisseria</taxon>
    </lineage>
</organism>
<evidence type="ECO:0000313" key="7">
    <source>
        <dbReference type="EMBL" id="OSI25301.1"/>
    </source>
</evidence>
<dbReference type="InterPro" id="IPR016181">
    <property type="entry name" value="Acyl_CoA_acyltransferase"/>
</dbReference>
<dbReference type="PROSITE" id="PS51186">
    <property type="entry name" value="GNAT"/>
    <property type="match status" value="1"/>
</dbReference>
<name>A0A1X3DL58_9NEIS</name>
<evidence type="ECO:0000313" key="8">
    <source>
        <dbReference type="EMBL" id="OSI36510.1"/>
    </source>
</evidence>
<dbReference type="NCBIfam" id="TIGR01575">
    <property type="entry name" value="rimI"/>
    <property type="match status" value="1"/>
</dbReference>
<dbReference type="RefSeq" id="WP_054599643.1">
    <property type="nucleotide sequence ID" value="NZ_CP091509.1"/>
</dbReference>
<dbReference type="GO" id="GO:0008999">
    <property type="term" value="F:protein-N-terminal-alanine acetyltransferase activity"/>
    <property type="evidence" value="ECO:0007669"/>
    <property type="project" value="UniProtKB-EC"/>
</dbReference>
<dbReference type="EMBL" id="MTAC01000003">
    <property type="protein sequence ID" value="OSI36510.1"/>
    <property type="molecule type" value="Genomic_DNA"/>
</dbReference>
<dbReference type="EMBL" id="MTAB01000001">
    <property type="protein sequence ID" value="OSI25301.1"/>
    <property type="molecule type" value="Genomic_DNA"/>
</dbReference>
<dbReference type="InterPro" id="IPR050680">
    <property type="entry name" value="YpeA/RimI_acetyltransf"/>
</dbReference>
<evidence type="ECO:0000256" key="1">
    <source>
        <dbReference type="ARBA" id="ARBA00005395"/>
    </source>
</evidence>
<evidence type="ECO:0000256" key="3">
    <source>
        <dbReference type="ARBA" id="ARBA00022679"/>
    </source>
</evidence>
<sequence length="146" mass="16408">MIRDAVAADCAALARLDALCNPSPWSAQQFQTALNSRFDTVKVYEHAAAIAGFAVWQTVCGESELHLIAVDPALRRNGLASQLMNAWFQTAQTEPVERWFLEVRAANHAARSLYERYGFSECGRRRHYYPLPDGSREDAVLMEKTC</sequence>
<dbReference type="PANTHER" id="PTHR43420">
    <property type="entry name" value="ACETYLTRANSFERASE"/>
    <property type="match status" value="1"/>
</dbReference>
<gene>
    <name evidence="7" type="ORF">BV912_00015</name>
    <name evidence="8" type="ORF">BV913_02000</name>
</gene>
<keyword evidence="10" id="KW-1185">Reference proteome</keyword>
<dbReference type="GO" id="GO:0005737">
    <property type="term" value="C:cytoplasm"/>
    <property type="evidence" value="ECO:0007669"/>
    <property type="project" value="UniProtKB-SubCell"/>
</dbReference>